<evidence type="ECO:0000313" key="3">
    <source>
        <dbReference type="Proteomes" id="UP001056455"/>
    </source>
</evidence>
<dbReference type="SUPFAM" id="SSF55681">
    <property type="entry name" value="Class II aaRS and biotin synthetases"/>
    <property type="match status" value="1"/>
</dbReference>
<proteinExistence type="predicted"/>
<organism evidence="2 3">
    <name type="scientific">Ornithinimicrobium faecis</name>
    <dbReference type="NCBI Taxonomy" id="2934158"/>
    <lineage>
        <taxon>Bacteria</taxon>
        <taxon>Bacillati</taxon>
        <taxon>Actinomycetota</taxon>
        <taxon>Actinomycetes</taxon>
        <taxon>Micrococcales</taxon>
        <taxon>Ornithinimicrobiaceae</taxon>
        <taxon>Ornithinimicrobium</taxon>
    </lineage>
</organism>
<dbReference type="Gene3D" id="3.30.930.10">
    <property type="entry name" value="Bira Bifunctional Protein, Domain 2"/>
    <property type="match status" value="1"/>
</dbReference>
<feature type="domain" description="BPL/LPL catalytic" evidence="1">
    <location>
        <begin position="31"/>
        <end position="227"/>
    </location>
</feature>
<sequence length="254" mass="26714">MELIRGRVAEADPALEMSTSHALLRRTSRGGPQHDALRIFRPTPMVAFGRSDANRPGFPSAAAACHDAGFTPVIRSAGGRAVACSSATLILDHVQHDPGAQAGMTARFEDFGALLAGVLRDLGIESQVGEVPGEFCPGAHSVSARGEVKLVGTAQRIVRDAWLFSSVVIFDDALLLAPLLTTVYDALGIRFDPASVGSVASEAPSVSIDLLEAALTAAYDERFGLVEADWESAVLDEAKATVADHLAEPQATER</sequence>
<dbReference type="GO" id="GO:0016874">
    <property type="term" value="F:ligase activity"/>
    <property type="evidence" value="ECO:0007669"/>
    <property type="project" value="UniProtKB-KW"/>
</dbReference>
<dbReference type="Proteomes" id="UP001056455">
    <property type="component" value="Chromosome"/>
</dbReference>
<keyword evidence="2" id="KW-0436">Ligase</keyword>
<accession>A0ABY4YY75</accession>
<dbReference type="Pfam" id="PF21948">
    <property type="entry name" value="LplA-B_cat"/>
    <property type="match status" value="1"/>
</dbReference>
<name>A0ABY4YY75_9MICO</name>
<keyword evidence="3" id="KW-1185">Reference proteome</keyword>
<dbReference type="InterPro" id="IPR045864">
    <property type="entry name" value="aa-tRNA-synth_II/BPL/LPL"/>
</dbReference>
<dbReference type="InterPro" id="IPR004143">
    <property type="entry name" value="BPL_LPL_catalytic"/>
</dbReference>
<reference evidence="2" key="1">
    <citation type="submission" date="2022-06" db="EMBL/GenBank/DDBJ databases">
        <title>Ornithinimicrobium HY1793.</title>
        <authorList>
            <person name="Huang Y."/>
        </authorList>
    </citation>
    <scope>NUCLEOTIDE SEQUENCE</scope>
    <source>
        <strain evidence="2">HY1793</strain>
    </source>
</reference>
<dbReference type="PROSITE" id="PS51733">
    <property type="entry name" value="BPL_LPL_CATALYTIC"/>
    <property type="match status" value="1"/>
</dbReference>
<evidence type="ECO:0000259" key="1">
    <source>
        <dbReference type="PROSITE" id="PS51733"/>
    </source>
</evidence>
<dbReference type="EMBL" id="CP099489">
    <property type="protein sequence ID" value="USQ81557.1"/>
    <property type="molecule type" value="Genomic_DNA"/>
</dbReference>
<evidence type="ECO:0000313" key="2">
    <source>
        <dbReference type="EMBL" id="USQ81557.1"/>
    </source>
</evidence>
<dbReference type="RefSeq" id="WP_252595081.1">
    <property type="nucleotide sequence ID" value="NZ_CP099489.1"/>
</dbReference>
<gene>
    <name evidence="2" type="ORF">NF556_07905</name>
</gene>
<protein>
    <submittedName>
        <fullName evidence="2">Lipoate--protein ligase family protein</fullName>
    </submittedName>
</protein>